<evidence type="ECO:0000313" key="3">
    <source>
        <dbReference type="EMBL" id="ACS17317.1"/>
    </source>
</evidence>
<dbReference type="EC" id="1.2.7.8" evidence="3"/>
<dbReference type="eggNOG" id="COG4231">
    <property type="taxonomic scope" value="Bacteria"/>
</dbReference>
<dbReference type="KEGG" id="vap:Vapar_0659"/>
<proteinExistence type="predicted"/>
<dbReference type="PROSITE" id="PS51379">
    <property type="entry name" value="4FE4S_FER_2"/>
    <property type="match status" value="1"/>
</dbReference>
<gene>
    <name evidence="3" type="ordered locus">Vapar_0659</name>
</gene>
<organism evidence="3">
    <name type="scientific">Variovorax paradoxus (strain S110)</name>
    <dbReference type="NCBI Taxonomy" id="543728"/>
    <lineage>
        <taxon>Bacteria</taxon>
        <taxon>Pseudomonadati</taxon>
        <taxon>Pseudomonadota</taxon>
        <taxon>Betaproteobacteria</taxon>
        <taxon>Burkholderiales</taxon>
        <taxon>Comamonadaceae</taxon>
        <taxon>Variovorax</taxon>
    </lineage>
</organism>
<dbReference type="GO" id="GO:0030976">
    <property type="term" value="F:thiamine pyrophosphate binding"/>
    <property type="evidence" value="ECO:0007669"/>
    <property type="project" value="InterPro"/>
</dbReference>
<dbReference type="AlphaFoldDB" id="C5CLC2"/>
<dbReference type="InterPro" id="IPR029061">
    <property type="entry name" value="THDP-binding"/>
</dbReference>
<dbReference type="STRING" id="543728.Vapar_0659"/>
<dbReference type="GO" id="GO:0046872">
    <property type="term" value="F:metal ion binding"/>
    <property type="evidence" value="ECO:0007669"/>
    <property type="project" value="UniProtKB-KW"/>
</dbReference>
<dbReference type="SUPFAM" id="SSF52518">
    <property type="entry name" value="Thiamin diphosphate-binding fold (THDP-binding)"/>
    <property type="match status" value="2"/>
</dbReference>
<keyword evidence="3" id="KW-0670">Pyruvate</keyword>
<dbReference type="OrthoDB" id="9804603at2"/>
<keyword evidence="3" id="KW-0560">Oxidoreductase</keyword>
<sequence>MAERSFVEEVKKLRLGKGEVFSGEGILAVTKALLESGVAYVAGYQGAPISHLMDVLADAQDILADHGIRFENSASEATAAATLAASVNYPLRGAITFKATVGTNVASDALANLASGGVTGGSLIIVGEDYGEGSSIMQERSHAFAMKSQIWLLDPRPNLPSIVQSVKDAFELSEASNTPVMLQMRIRSCHLHGQFIAGENRRPAFTVKDAMENPQRDVNRIVLPPASFLHEHEKVQQRWPAAIRFIQQRQLNEFFADGTADVGIALQGGSYNTVIRALQKLGLANVYGDSKIPLYVMNVAYPLVDAEFERFCQDKRALLVVEEGQPNFVEQNIASILHQCSLQTRLHGKDCLPLAGDYNTATVLKGLRSFLALYGLVEPESSAPPRQRPVRIPLVAESAVSPPSALVANEDPSDAMPSLDQTVHARPPGLCTGCPERPVFTAIKLVERELGEHHISADIGCHLFSILPPFNLGSTTMGYGLGSASAAAFTVAPGSEPAGKRAISLMGDGGFWHNGLTSGIANAVFNRSDNLTVIIDNNYSAATGGQDIPSSRAHNPTRSTGHEIETAVKGVGVDWVRTIKRTYDLKAMTSALREALTTREQGPKVVIAQSECMLNRQRREKKQVRKAIADGQRVVRERFGIDPDTCTGDHSCIRLSGCPSLSIRDNPDPLRQDPVAMVIDSCVGCGNCGEVAHAAVLCPSFYRANIVSNPTRADRLRQHVRHAVIAWLQRREARRRAVYAPLATSVLEIGASHAA</sequence>
<dbReference type="PANTHER" id="PTHR43710">
    <property type="entry name" value="2-HYDROXYACYL-COA LYASE"/>
    <property type="match status" value="1"/>
</dbReference>
<evidence type="ECO:0000256" key="1">
    <source>
        <dbReference type="ARBA" id="ARBA00022723"/>
    </source>
</evidence>
<reference evidence="3" key="1">
    <citation type="submission" date="2009-06" db="EMBL/GenBank/DDBJ databases">
        <title>Complete sequence of chromosome 1 of Variovorax paradoxus S110.</title>
        <authorList>
            <consortium name="US DOE Joint Genome Institute"/>
            <person name="Lucas S."/>
            <person name="Copeland A."/>
            <person name="Lapidus A."/>
            <person name="Glavina del Rio T."/>
            <person name="Tice H."/>
            <person name="Bruce D."/>
            <person name="Goodwin L."/>
            <person name="Pitluck S."/>
            <person name="Chertkov O."/>
            <person name="Brettin T."/>
            <person name="Detter J.C."/>
            <person name="Han C."/>
            <person name="Larimer F."/>
            <person name="Land M."/>
            <person name="Hauser L."/>
            <person name="Kyrpides N."/>
            <person name="Ovchinnikova G."/>
            <person name="Orwin P."/>
            <person name="Leadbetter J.R."/>
            <person name="Spain J.C."/>
            <person name="Han J.I."/>
        </authorList>
    </citation>
    <scope>NUCLEOTIDE SEQUENCE</scope>
    <source>
        <strain evidence="3">S110</strain>
    </source>
</reference>
<feature type="domain" description="4Fe-4S ferredoxin-type" evidence="2">
    <location>
        <begin position="637"/>
        <end position="668"/>
    </location>
</feature>
<dbReference type="InterPro" id="IPR011766">
    <property type="entry name" value="TPP_enzyme_TPP-bd"/>
</dbReference>
<protein>
    <submittedName>
        <fullName evidence="3">Indolepyruvate ferredoxin oxidoreductase</fullName>
        <ecNumber evidence="3">1.2.7.8</ecNumber>
    </submittedName>
</protein>
<evidence type="ECO:0000259" key="2">
    <source>
        <dbReference type="PROSITE" id="PS51379"/>
    </source>
</evidence>
<dbReference type="CDD" id="cd02008">
    <property type="entry name" value="TPP_IOR_alpha"/>
    <property type="match status" value="1"/>
</dbReference>
<accession>C5CLC2</accession>
<dbReference type="InterPro" id="IPR017896">
    <property type="entry name" value="4Fe4S_Fe-S-bd"/>
</dbReference>
<dbReference type="InterPro" id="IPR045025">
    <property type="entry name" value="HACL1-like"/>
</dbReference>
<dbReference type="EMBL" id="CP001635">
    <property type="protein sequence ID" value="ACS17317.1"/>
    <property type="molecule type" value="Genomic_DNA"/>
</dbReference>
<name>C5CLC2_VARPS</name>
<keyword evidence="1" id="KW-0479">Metal-binding</keyword>
<dbReference type="GO" id="GO:0044281">
    <property type="term" value="P:small molecule metabolic process"/>
    <property type="evidence" value="ECO:0007669"/>
    <property type="project" value="UniProtKB-ARBA"/>
</dbReference>
<dbReference type="GO" id="GO:0043805">
    <property type="term" value="F:indolepyruvate ferredoxin oxidoreductase activity"/>
    <property type="evidence" value="ECO:0007669"/>
    <property type="project" value="UniProtKB-EC"/>
</dbReference>
<dbReference type="Gene3D" id="3.40.50.970">
    <property type="match status" value="2"/>
</dbReference>
<dbReference type="PANTHER" id="PTHR43710:SF5">
    <property type="entry name" value="INDOLEPYRUVATE FERREDOXIN OXIDOREDUCTASE ALPHA SUBUNIT"/>
    <property type="match status" value="1"/>
</dbReference>
<dbReference type="Pfam" id="PF02775">
    <property type="entry name" value="TPP_enzyme_C"/>
    <property type="match status" value="1"/>
</dbReference>
<dbReference type="HOGENOM" id="CLU_017727_0_0_4"/>